<dbReference type="PROSITE" id="PS00678">
    <property type="entry name" value="WD_REPEATS_1"/>
    <property type="match status" value="1"/>
</dbReference>
<dbReference type="Gene3D" id="2.130.10.10">
    <property type="entry name" value="YVTN repeat-like/Quinoprotein amine dehydrogenase"/>
    <property type="match status" value="1"/>
</dbReference>
<feature type="region of interest" description="Disordered" evidence="4">
    <location>
        <begin position="246"/>
        <end position="269"/>
    </location>
</feature>
<evidence type="ECO:0000256" key="3">
    <source>
        <dbReference type="PROSITE-ProRule" id="PRU00221"/>
    </source>
</evidence>
<comment type="caution">
    <text evidence="5">The sequence shown here is derived from an EMBL/GenBank/DDBJ whole genome shotgun (WGS) entry which is preliminary data.</text>
</comment>
<feature type="compositionally biased region" description="Pro residues" evidence="4">
    <location>
        <begin position="359"/>
        <end position="378"/>
    </location>
</feature>
<feature type="repeat" description="WD" evidence="3">
    <location>
        <begin position="58"/>
        <end position="105"/>
    </location>
</feature>
<feature type="repeat" description="WD" evidence="3">
    <location>
        <begin position="154"/>
        <end position="195"/>
    </location>
</feature>
<accession>A0AAD9KVH3</accession>
<evidence type="ECO:0000256" key="1">
    <source>
        <dbReference type="ARBA" id="ARBA00022574"/>
    </source>
</evidence>
<sequence length="956" mass="105261">MTDGKHLAITATIYVPTYAKLVCGRDDGSIVIVPVVQSIILQLLDNGHDKDSLPHQILQGHSGQVNCLLYPHSENTRYDQSHLVSGSIDFTVCLWDITRGERLHVFSVQGGEITQLTVSPSDCNSRILSCVCSVATDHSVALLSLKEKKCILHASRHLFPVQTVKWRPLDDFLVIHCTDGTVYVWQMETGHLDRVAHGVIADEILEACDDVHADDDDHMTNPTISIAQALRRRNLATFRNLAQQHLKKTSDSEGGGHGKSCAPHPSLVHHPQALPMTIQGLQTNLKDPHSHIVYFDIETLIGSTLENLGFFVREGENGQEGLSETQKKMSEFFAKVKDHAENIGQKIQEKAEEAGLHPLTPPTPRRSPQPGRVPPPRPKPPRPKNLDINHQTYTRASHVMDIAQLFMSCIHAWGLDPDLDKLGTSKLGLLRPKRPISFGLLSRGGHMSLLLPGWYKQITAINGNDHQMAVMSAVSGHWQISTAITTQHLLSVISVANTLMSMTNASFKCAKTGTSPSQGQLAEGDAGGTADTVRQAQTKQGWSLLAALHCVLLPDLIGGGHYRPPQLEILARRWQDRCLEIREAAQALLLAELQRIGPEGRKQVVDSWAPYLPTYVDPAVSLIGDNQPAKLAPTTTLPPELYDDAKDEDEDVMLGGSESPMQHASLSFENRRRQATAIVMMGVLGAEFGAEIEPSRGKVMDERRKKSVVEGKALSFLLLQPPTERLQANTPVRRAAVDLIGRGFTVWEPYLDVSAVLLGMLELCVDGDKLVPSMTFGLPLCPTADSCRSARHALSLIATARPAAFITTMAKEVARYNAVMGQTSQAQGMQLANSPLIRAKLEILRIIEMLIEKIPNEIVDLMVEVFAHCLQDVFPALFKFPTVSYCSVTKRACVGAKNGCVAFYELKQAKSQVCLLLGFIVTWFVRNTNLFVCCAVWCSDLSLKQYECNIKEFNCT</sequence>
<dbReference type="Pfam" id="PF00400">
    <property type="entry name" value="WD40"/>
    <property type="match status" value="1"/>
</dbReference>
<dbReference type="PROSITE" id="PS50082">
    <property type="entry name" value="WD_REPEATS_2"/>
    <property type="match status" value="2"/>
</dbReference>
<dbReference type="Proteomes" id="UP001209878">
    <property type="component" value="Unassembled WGS sequence"/>
</dbReference>
<keyword evidence="2" id="KW-0677">Repeat</keyword>
<reference evidence="5" key="1">
    <citation type="journal article" date="2023" name="Mol. Biol. Evol.">
        <title>Third-Generation Sequencing Reveals the Adaptive Role of the Epigenome in Three Deep-Sea Polychaetes.</title>
        <authorList>
            <person name="Perez M."/>
            <person name="Aroh O."/>
            <person name="Sun Y."/>
            <person name="Lan Y."/>
            <person name="Juniper S.K."/>
            <person name="Young C.R."/>
            <person name="Angers B."/>
            <person name="Qian P.Y."/>
        </authorList>
    </citation>
    <scope>NUCLEOTIDE SEQUENCE</scope>
    <source>
        <strain evidence="5">R07B-5</strain>
    </source>
</reference>
<evidence type="ECO:0000313" key="5">
    <source>
        <dbReference type="EMBL" id="KAK2177630.1"/>
    </source>
</evidence>
<dbReference type="AlphaFoldDB" id="A0AAD9KVH3"/>
<gene>
    <name evidence="5" type="ORF">NP493_589g03000</name>
</gene>
<dbReference type="SUPFAM" id="SSF50978">
    <property type="entry name" value="WD40 repeat-like"/>
    <property type="match status" value="1"/>
</dbReference>
<evidence type="ECO:0000313" key="6">
    <source>
        <dbReference type="Proteomes" id="UP001209878"/>
    </source>
</evidence>
<dbReference type="InterPro" id="IPR049916">
    <property type="entry name" value="WDR72-like"/>
</dbReference>
<protein>
    <recommendedName>
        <fullName evidence="7">WD repeat-containing protein 7</fullName>
    </recommendedName>
</protein>
<dbReference type="InterPro" id="IPR036322">
    <property type="entry name" value="WD40_repeat_dom_sf"/>
</dbReference>
<name>A0AAD9KVH3_RIDPI</name>
<dbReference type="GO" id="GO:0005737">
    <property type="term" value="C:cytoplasm"/>
    <property type="evidence" value="ECO:0007669"/>
    <property type="project" value="TreeGrafter"/>
</dbReference>
<dbReference type="InterPro" id="IPR019775">
    <property type="entry name" value="WD40_repeat_CS"/>
</dbReference>
<evidence type="ECO:0000256" key="4">
    <source>
        <dbReference type="SAM" id="MobiDB-lite"/>
    </source>
</evidence>
<dbReference type="SMART" id="SM00320">
    <property type="entry name" value="WD40"/>
    <property type="match status" value="3"/>
</dbReference>
<evidence type="ECO:0000256" key="2">
    <source>
        <dbReference type="ARBA" id="ARBA00022737"/>
    </source>
</evidence>
<dbReference type="PANTHER" id="PTHR44099:SF4">
    <property type="entry name" value="RABCONNECTIN-3B, ISOFORM A"/>
    <property type="match status" value="1"/>
</dbReference>
<keyword evidence="1 3" id="KW-0853">WD repeat</keyword>
<evidence type="ECO:0008006" key="7">
    <source>
        <dbReference type="Google" id="ProtNLM"/>
    </source>
</evidence>
<feature type="region of interest" description="Disordered" evidence="4">
    <location>
        <begin position="353"/>
        <end position="387"/>
    </location>
</feature>
<dbReference type="InterPro" id="IPR015943">
    <property type="entry name" value="WD40/YVTN_repeat-like_dom_sf"/>
</dbReference>
<proteinExistence type="predicted"/>
<dbReference type="EMBL" id="JAODUO010000588">
    <property type="protein sequence ID" value="KAK2177630.1"/>
    <property type="molecule type" value="Genomic_DNA"/>
</dbReference>
<dbReference type="PANTHER" id="PTHR44099">
    <property type="entry name" value="RABCONNECTIN-3B, ISOFORM A"/>
    <property type="match status" value="1"/>
</dbReference>
<organism evidence="5 6">
    <name type="scientific">Ridgeia piscesae</name>
    <name type="common">Tubeworm</name>
    <dbReference type="NCBI Taxonomy" id="27915"/>
    <lineage>
        <taxon>Eukaryota</taxon>
        <taxon>Metazoa</taxon>
        <taxon>Spiralia</taxon>
        <taxon>Lophotrochozoa</taxon>
        <taxon>Annelida</taxon>
        <taxon>Polychaeta</taxon>
        <taxon>Sedentaria</taxon>
        <taxon>Canalipalpata</taxon>
        <taxon>Sabellida</taxon>
        <taxon>Siboglinidae</taxon>
        <taxon>Ridgeia</taxon>
    </lineage>
</organism>
<keyword evidence="6" id="KW-1185">Reference proteome</keyword>
<dbReference type="InterPro" id="IPR001680">
    <property type="entry name" value="WD40_rpt"/>
</dbReference>